<evidence type="ECO:0000256" key="1">
    <source>
        <dbReference type="ARBA" id="ARBA00022448"/>
    </source>
</evidence>
<dbReference type="PANTHER" id="PTHR42788:SF13">
    <property type="entry name" value="ALIPHATIC SULFONATES IMPORT ATP-BINDING PROTEIN SSUB"/>
    <property type="match status" value="1"/>
</dbReference>
<dbReference type="Proteomes" id="UP000195897">
    <property type="component" value="Unassembled WGS sequence"/>
</dbReference>
<dbReference type="SUPFAM" id="SSF52540">
    <property type="entry name" value="P-loop containing nucleoside triphosphate hydrolases"/>
    <property type="match status" value="1"/>
</dbReference>
<dbReference type="SMART" id="SM00382">
    <property type="entry name" value="AAA"/>
    <property type="match status" value="1"/>
</dbReference>
<comment type="caution">
    <text evidence="5">The sequence shown here is derived from an EMBL/GenBank/DDBJ whole genome shotgun (WGS) entry which is preliminary data.</text>
</comment>
<dbReference type="EMBL" id="NFKK01000003">
    <property type="protein sequence ID" value="OUP53708.1"/>
    <property type="molecule type" value="Genomic_DNA"/>
</dbReference>
<dbReference type="Pfam" id="PF00005">
    <property type="entry name" value="ABC_tran"/>
    <property type="match status" value="1"/>
</dbReference>
<dbReference type="GO" id="GO:0005524">
    <property type="term" value="F:ATP binding"/>
    <property type="evidence" value="ECO:0007669"/>
    <property type="project" value="UniProtKB-KW"/>
</dbReference>
<accession>A0A1Y4LAH0</accession>
<dbReference type="InterPro" id="IPR027417">
    <property type="entry name" value="P-loop_NTPase"/>
</dbReference>
<proteinExistence type="predicted"/>
<dbReference type="InterPro" id="IPR003439">
    <property type="entry name" value="ABC_transporter-like_ATP-bd"/>
</dbReference>
<evidence type="ECO:0000313" key="5">
    <source>
        <dbReference type="EMBL" id="OUP53708.1"/>
    </source>
</evidence>
<organism evidence="5 6">
    <name type="scientific">Butyricicoccus pullicaecorum</name>
    <dbReference type="NCBI Taxonomy" id="501571"/>
    <lineage>
        <taxon>Bacteria</taxon>
        <taxon>Bacillati</taxon>
        <taxon>Bacillota</taxon>
        <taxon>Clostridia</taxon>
        <taxon>Eubacteriales</taxon>
        <taxon>Butyricicoccaceae</taxon>
        <taxon>Butyricicoccus</taxon>
    </lineage>
</organism>
<dbReference type="GO" id="GO:0016887">
    <property type="term" value="F:ATP hydrolysis activity"/>
    <property type="evidence" value="ECO:0007669"/>
    <property type="project" value="InterPro"/>
</dbReference>
<evidence type="ECO:0000256" key="3">
    <source>
        <dbReference type="ARBA" id="ARBA00022840"/>
    </source>
</evidence>
<dbReference type="InterPro" id="IPR050166">
    <property type="entry name" value="ABC_transporter_ATP-bind"/>
</dbReference>
<dbReference type="InterPro" id="IPR017871">
    <property type="entry name" value="ABC_transporter-like_CS"/>
</dbReference>
<dbReference type="Gene3D" id="3.40.50.300">
    <property type="entry name" value="P-loop containing nucleotide triphosphate hydrolases"/>
    <property type="match status" value="1"/>
</dbReference>
<name>A0A1Y4LAH0_9FIRM</name>
<keyword evidence="3" id="KW-0067">ATP-binding</keyword>
<keyword evidence="1" id="KW-0813">Transport</keyword>
<dbReference type="AlphaFoldDB" id="A0A1Y4LAH0"/>
<feature type="domain" description="ABC transporter" evidence="4">
    <location>
        <begin position="3"/>
        <end position="187"/>
    </location>
</feature>
<dbReference type="PROSITE" id="PS50893">
    <property type="entry name" value="ABC_TRANSPORTER_2"/>
    <property type="match status" value="1"/>
</dbReference>
<evidence type="ECO:0000256" key="2">
    <source>
        <dbReference type="ARBA" id="ARBA00022741"/>
    </source>
</evidence>
<reference evidence="6" key="1">
    <citation type="submission" date="2017-04" db="EMBL/GenBank/DDBJ databases">
        <title>Function of individual gut microbiota members based on whole genome sequencing of pure cultures obtained from chicken caecum.</title>
        <authorList>
            <person name="Medvecky M."/>
            <person name="Cejkova D."/>
            <person name="Polansky O."/>
            <person name="Karasova D."/>
            <person name="Kubasova T."/>
            <person name="Cizek A."/>
            <person name="Rychlik I."/>
        </authorList>
    </citation>
    <scope>NUCLEOTIDE SEQUENCE [LARGE SCALE GENOMIC DNA]</scope>
    <source>
        <strain evidence="6">An180</strain>
    </source>
</reference>
<sequence>MEIQFEQVSKRFGRKMVLEQIDWQIHDHEIWRIEGASGLGKTTLLRLLMGLERPSSGQIITSESVRFAPVFQENRLLPMQNAIENVRFVCDLDTEQIRSLLCELIAPEDCEQPVGTLSGGMQRRVAIARALAVPADILVLDEPFTGLDETNIARTAQCILKHAADKTIILSSHVEVNVFPQAKHLRLG</sequence>
<protein>
    <recommendedName>
        <fullName evidence="4">ABC transporter domain-containing protein</fullName>
    </recommendedName>
</protein>
<evidence type="ECO:0000259" key="4">
    <source>
        <dbReference type="PROSITE" id="PS50893"/>
    </source>
</evidence>
<dbReference type="RefSeq" id="WP_087370981.1">
    <property type="nucleotide sequence ID" value="NZ_NFKK01000003.1"/>
</dbReference>
<keyword evidence="2" id="KW-0547">Nucleotide-binding</keyword>
<gene>
    <name evidence="5" type="ORF">B5F17_03740</name>
</gene>
<dbReference type="InterPro" id="IPR003593">
    <property type="entry name" value="AAA+_ATPase"/>
</dbReference>
<dbReference type="PANTHER" id="PTHR42788">
    <property type="entry name" value="TAURINE IMPORT ATP-BINDING PROTEIN-RELATED"/>
    <property type="match status" value="1"/>
</dbReference>
<dbReference type="PROSITE" id="PS00211">
    <property type="entry name" value="ABC_TRANSPORTER_1"/>
    <property type="match status" value="1"/>
</dbReference>
<evidence type="ECO:0000313" key="6">
    <source>
        <dbReference type="Proteomes" id="UP000195897"/>
    </source>
</evidence>